<dbReference type="GO" id="GO:0008237">
    <property type="term" value="F:metallopeptidase activity"/>
    <property type="evidence" value="ECO:0007669"/>
    <property type="project" value="UniProtKB-KW"/>
</dbReference>
<keyword evidence="3" id="KW-0479">Metal-binding</keyword>
<dbReference type="InterPro" id="IPR025657">
    <property type="entry name" value="RadC_JAB"/>
</dbReference>
<accession>A0A7Z8ZUP7</accession>
<dbReference type="SUPFAM" id="SSF47781">
    <property type="entry name" value="RuvA domain 2-like"/>
    <property type="match status" value="1"/>
</dbReference>
<comment type="similarity">
    <text evidence="1 7">Belongs to the UPF0758 family.</text>
</comment>
<dbReference type="PANTHER" id="PTHR30471:SF3">
    <property type="entry name" value="UPF0758 PROTEIN YEES-RELATED"/>
    <property type="match status" value="1"/>
</dbReference>
<dbReference type="AlphaFoldDB" id="A0A7Z8ZUP7"/>
<dbReference type="PROSITE" id="PS01302">
    <property type="entry name" value="UPF0758"/>
    <property type="match status" value="1"/>
</dbReference>
<evidence type="ECO:0000256" key="2">
    <source>
        <dbReference type="ARBA" id="ARBA00022670"/>
    </source>
</evidence>
<proteinExistence type="inferred from homology"/>
<evidence type="ECO:0000256" key="5">
    <source>
        <dbReference type="ARBA" id="ARBA00022833"/>
    </source>
</evidence>
<dbReference type="SMR" id="A0A7Z8ZUP7"/>
<dbReference type="Gene3D" id="3.40.140.10">
    <property type="entry name" value="Cytidine Deaminase, domain 2"/>
    <property type="match status" value="1"/>
</dbReference>
<dbReference type="PANTHER" id="PTHR30471">
    <property type="entry name" value="DNA REPAIR PROTEIN RADC"/>
    <property type="match status" value="1"/>
</dbReference>
<evidence type="ECO:0000256" key="4">
    <source>
        <dbReference type="ARBA" id="ARBA00022801"/>
    </source>
</evidence>
<keyword evidence="6" id="KW-0482">Metalloprotease</keyword>
<evidence type="ECO:0000256" key="1">
    <source>
        <dbReference type="ARBA" id="ARBA00010243"/>
    </source>
</evidence>
<keyword evidence="4" id="KW-0378">Hydrolase</keyword>
<name>A0A7Z8ZUP7_STRSZ</name>
<dbReference type="CDD" id="cd08071">
    <property type="entry name" value="MPN_DUF2466"/>
    <property type="match status" value="1"/>
</dbReference>
<feature type="domain" description="MPN" evidence="8">
    <location>
        <begin position="102"/>
        <end position="224"/>
    </location>
</feature>
<evidence type="ECO:0000259" key="8">
    <source>
        <dbReference type="PROSITE" id="PS50249"/>
    </source>
</evidence>
<dbReference type="NCBIfam" id="TIGR00608">
    <property type="entry name" value="radc"/>
    <property type="match status" value="1"/>
</dbReference>
<dbReference type="InterPro" id="IPR037518">
    <property type="entry name" value="MPN"/>
</dbReference>
<dbReference type="Proteomes" id="UP000269903">
    <property type="component" value="Chromosome"/>
</dbReference>
<evidence type="ECO:0000313" key="10">
    <source>
        <dbReference type="Proteomes" id="UP000269903"/>
    </source>
</evidence>
<dbReference type="Pfam" id="PF04002">
    <property type="entry name" value="RadC"/>
    <property type="match status" value="1"/>
</dbReference>
<protein>
    <submittedName>
        <fullName evidence="9">DNA repair protein RadC</fullName>
    </submittedName>
</protein>
<dbReference type="GO" id="GO:0006508">
    <property type="term" value="P:proteolysis"/>
    <property type="evidence" value="ECO:0007669"/>
    <property type="project" value="UniProtKB-KW"/>
</dbReference>
<dbReference type="KEGG" id="seq:SZO_09140"/>
<dbReference type="InterPro" id="IPR001405">
    <property type="entry name" value="UPF0758"/>
</dbReference>
<evidence type="ECO:0000256" key="3">
    <source>
        <dbReference type="ARBA" id="ARBA00022723"/>
    </source>
</evidence>
<dbReference type="RefSeq" id="WP_012677909.1">
    <property type="nucleotide sequence ID" value="NC_012470.1"/>
</dbReference>
<evidence type="ECO:0000256" key="7">
    <source>
        <dbReference type="RuleBase" id="RU003797"/>
    </source>
</evidence>
<dbReference type="NCBIfam" id="NF000642">
    <property type="entry name" value="PRK00024.1"/>
    <property type="match status" value="1"/>
</dbReference>
<gene>
    <name evidence="9" type="primary">radC</name>
    <name evidence="9" type="ORF">NCTC6180_00717</name>
</gene>
<dbReference type="InterPro" id="IPR046778">
    <property type="entry name" value="UPF0758_N"/>
</dbReference>
<sequence length="225" mass="25497">MYSIKTDHKLMPRERLIRLGPEKLSNQELLAILLRTGNKEKHVLELSAYLLSSLDSLADLKKFSLQELQRLSGIGKVKAIEIKAMLELADRIQIAGQAVADPVLSSAQVAEKMMIELGDKQQEHLVAIYLDSQNKIIEEKTIFIGTVRKSIAEPREILYYACKNMATSLIVVHNHPSGLTKPSANDYHFTEKIKRSCDYLGLICLDHIIVSKHGYYSFREKSDLF</sequence>
<dbReference type="EMBL" id="LR134317">
    <property type="protein sequence ID" value="VEF06194.1"/>
    <property type="molecule type" value="Genomic_DNA"/>
</dbReference>
<keyword evidence="2" id="KW-0645">Protease</keyword>
<evidence type="ECO:0000256" key="6">
    <source>
        <dbReference type="ARBA" id="ARBA00023049"/>
    </source>
</evidence>
<keyword evidence="5" id="KW-0862">Zinc</keyword>
<reference evidence="9 10" key="1">
    <citation type="submission" date="2018-12" db="EMBL/GenBank/DDBJ databases">
        <authorList>
            <consortium name="Pathogen Informatics"/>
        </authorList>
    </citation>
    <scope>NUCLEOTIDE SEQUENCE [LARGE SCALE GENOMIC DNA]</scope>
    <source>
        <strain evidence="9 10">NCTC6180</strain>
    </source>
</reference>
<dbReference type="GO" id="GO:0046872">
    <property type="term" value="F:metal ion binding"/>
    <property type="evidence" value="ECO:0007669"/>
    <property type="project" value="UniProtKB-KW"/>
</dbReference>
<dbReference type="Pfam" id="PF20582">
    <property type="entry name" value="UPF0758_N"/>
    <property type="match status" value="1"/>
</dbReference>
<evidence type="ECO:0000313" key="9">
    <source>
        <dbReference type="EMBL" id="VEF06194.1"/>
    </source>
</evidence>
<dbReference type="InterPro" id="IPR010994">
    <property type="entry name" value="RuvA_2-like"/>
</dbReference>
<dbReference type="InterPro" id="IPR020891">
    <property type="entry name" value="UPF0758_CS"/>
</dbReference>
<organism evidence="9 10">
    <name type="scientific">Streptococcus equi subsp. zooepidemicus</name>
    <dbReference type="NCBI Taxonomy" id="40041"/>
    <lineage>
        <taxon>Bacteria</taxon>
        <taxon>Bacillati</taxon>
        <taxon>Bacillota</taxon>
        <taxon>Bacilli</taxon>
        <taxon>Lactobacillales</taxon>
        <taxon>Streptococcaceae</taxon>
        <taxon>Streptococcus</taxon>
    </lineage>
</organism>
<dbReference type="PROSITE" id="PS50249">
    <property type="entry name" value="MPN"/>
    <property type="match status" value="1"/>
</dbReference>